<dbReference type="GO" id="GO:0016020">
    <property type="term" value="C:membrane"/>
    <property type="evidence" value="ECO:0007669"/>
    <property type="project" value="TreeGrafter"/>
</dbReference>
<dbReference type="PRINTS" id="PR00111">
    <property type="entry name" value="ABHYDROLASE"/>
</dbReference>
<organism evidence="2 3">
    <name type="scientific">Aromatoleum tolulyticum</name>
    <dbReference type="NCBI Taxonomy" id="34027"/>
    <lineage>
        <taxon>Bacteria</taxon>
        <taxon>Pseudomonadati</taxon>
        <taxon>Pseudomonadota</taxon>
        <taxon>Betaproteobacteria</taxon>
        <taxon>Rhodocyclales</taxon>
        <taxon>Rhodocyclaceae</taxon>
        <taxon>Aromatoleum</taxon>
    </lineage>
</organism>
<dbReference type="InterPro" id="IPR050266">
    <property type="entry name" value="AB_hydrolase_sf"/>
</dbReference>
<protein>
    <submittedName>
        <fullName evidence="2">Pimeloyl-ACP methyl ester carboxylesterase</fullName>
    </submittedName>
</protein>
<dbReference type="PANTHER" id="PTHR43798:SF33">
    <property type="entry name" value="HYDROLASE, PUTATIVE (AFU_ORTHOLOGUE AFUA_2G14860)-RELATED"/>
    <property type="match status" value="1"/>
</dbReference>
<dbReference type="Proteomes" id="UP000186819">
    <property type="component" value="Unassembled WGS sequence"/>
</dbReference>
<dbReference type="SUPFAM" id="SSF53474">
    <property type="entry name" value="alpha/beta-Hydrolases"/>
    <property type="match status" value="1"/>
</dbReference>
<dbReference type="InterPro" id="IPR029058">
    <property type="entry name" value="AB_hydrolase_fold"/>
</dbReference>
<dbReference type="Pfam" id="PF00561">
    <property type="entry name" value="Abhydrolase_1"/>
    <property type="match status" value="1"/>
</dbReference>
<evidence type="ECO:0000313" key="2">
    <source>
        <dbReference type="EMBL" id="SIR26071.1"/>
    </source>
</evidence>
<feature type="domain" description="AB hydrolase-1" evidence="1">
    <location>
        <begin position="43"/>
        <end position="289"/>
    </location>
</feature>
<reference evidence="3" key="1">
    <citation type="submission" date="2017-01" db="EMBL/GenBank/DDBJ databases">
        <authorList>
            <person name="Varghese N."/>
            <person name="Submissions S."/>
        </authorList>
    </citation>
    <scope>NUCLEOTIDE SEQUENCE [LARGE SCALE GENOMIC DNA]</scope>
    <source>
        <strain evidence="3">ATCC 51758</strain>
    </source>
</reference>
<dbReference type="InterPro" id="IPR000073">
    <property type="entry name" value="AB_hydrolase_1"/>
</dbReference>
<sequence length="305" mass="34016">MTQARRVAAGLAIIGRMKASHCEQLDIRGLRYNVRHWGAADAPAVFFLHGWMDSSATFQFLVDALAHDWHVIAPDWRGYGASEWLGRPYWFPDYYGDLDALLAHYSPDRPARIVGHSMGAAISSTYAGVRPERVAQLVMMDFLGLSTTNDTDAPGQLAGWLDNLRKEQPVRCYPDHDTFARRLQLANPRLSDARAAFLARNVSRTLADGRVTMAGDPWHKVASPVRYQAGDVMASWRGIRAPVLMLLADKGYVAERFADAPAEIERRLACFADMRRVTITESGHNLQHDQPEQVAAAIEGFLARD</sequence>
<name>A0A1N6ZH38_9RHOO</name>
<dbReference type="Gene3D" id="3.40.50.1820">
    <property type="entry name" value="alpha/beta hydrolase"/>
    <property type="match status" value="1"/>
</dbReference>
<dbReference type="PANTHER" id="PTHR43798">
    <property type="entry name" value="MONOACYLGLYCEROL LIPASE"/>
    <property type="match status" value="1"/>
</dbReference>
<dbReference type="AlphaFoldDB" id="A0A1N6ZH38"/>
<dbReference type="STRING" id="34027.SAMN05421829_1126"/>
<proteinExistence type="predicted"/>
<gene>
    <name evidence="2" type="ORF">SAMN05421829_1126</name>
</gene>
<evidence type="ECO:0000259" key="1">
    <source>
        <dbReference type="Pfam" id="PF00561"/>
    </source>
</evidence>
<accession>A0A1N6ZH38</accession>
<keyword evidence="3" id="KW-1185">Reference proteome</keyword>
<dbReference type="EMBL" id="FTMD01000012">
    <property type="protein sequence ID" value="SIR26071.1"/>
    <property type="molecule type" value="Genomic_DNA"/>
</dbReference>
<evidence type="ECO:0000313" key="3">
    <source>
        <dbReference type="Proteomes" id="UP000186819"/>
    </source>
</evidence>